<dbReference type="Gene3D" id="1.10.10.60">
    <property type="entry name" value="Homeodomain-like"/>
    <property type="match status" value="1"/>
</dbReference>
<dbReference type="PANTHER" id="PTHR46796">
    <property type="entry name" value="HTH-TYPE TRANSCRIPTIONAL ACTIVATOR RHAS-RELATED"/>
    <property type="match status" value="1"/>
</dbReference>
<dbReference type="Pfam" id="PF14525">
    <property type="entry name" value="AraC_binding_2"/>
    <property type="match status" value="1"/>
</dbReference>
<evidence type="ECO:0000313" key="6">
    <source>
        <dbReference type="Proteomes" id="UP000323505"/>
    </source>
</evidence>
<evidence type="ECO:0000256" key="1">
    <source>
        <dbReference type="ARBA" id="ARBA00023015"/>
    </source>
</evidence>
<dbReference type="InterPro" id="IPR050204">
    <property type="entry name" value="AraC_XylS_family_regulators"/>
</dbReference>
<organism evidence="5 6">
    <name type="scientific">Actinomadura decatromicini</name>
    <dbReference type="NCBI Taxonomy" id="2604572"/>
    <lineage>
        <taxon>Bacteria</taxon>
        <taxon>Bacillati</taxon>
        <taxon>Actinomycetota</taxon>
        <taxon>Actinomycetes</taxon>
        <taxon>Streptosporangiales</taxon>
        <taxon>Thermomonosporaceae</taxon>
        <taxon>Actinomadura</taxon>
    </lineage>
</organism>
<evidence type="ECO:0000256" key="2">
    <source>
        <dbReference type="ARBA" id="ARBA00023125"/>
    </source>
</evidence>
<evidence type="ECO:0000259" key="4">
    <source>
        <dbReference type="PROSITE" id="PS01124"/>
    </source>
</evidence>
<accession>A0A5D3F7V6</accession>
<dbReference type="InterPro" id="IPR035418">
    <property type="entry name" value="AraC-bd_2"/>
</dbReference>
<name>A0A5D3F7V6_9ACTN</name>
<dbReference type="PANTHER" id="PTHR46796:SF6">
    <property type="entry name" value="ARAC SUBFAMILY"/>
    <property type="match status" value="1"/>
</dbReference>
<dbReference type="SMART" id="SM00342">
    <property type="entry name" value="HTH_ARAC"/>
    <property type="match status" value="1"/>
</dbReference>
<protein>
    <submittedName>
        <fullName evidence="5">Helix-turn-helix domain-containing protein</fullName>
    </submittedName>
</protein>
<feature type="domain" description="HTH araC/xylS-type" evidence="4">
    <location>
        <begin position="218"/>
        <end position="319"/>
    </location>
</feature>
<dbReference type="InterPro" id="IPR018060">
    <property type="entry name" value="HTH_AraC"/>
</dbReference>
<dbReference type="GO" id="GO:0043565">
    <property type="term" value="F:sequence-specific DNA binding"/>
    <property type="evidence" value="ECO:0007669"/>
    <property type="project" value="InterPro"/>
</dbReference>
<dbReference type="Proteomes" id="UP000323505">
    <property type="component" value="Unassembled WGS sequence"/>
</dbReference>
<reference evidence="5 6" key="1">
    <citation type="submission" date="2019-08" db="EMBL/GenBank/DDBJ databases">
        <title>Actinomadura sp. nov. CYP1-5 isolated from mountain soil.</title>
        <authorList>
            <person name="Songsumanus A."/>
            <person name="Kuncharoen N."/>
            <person name="Kudo T."/>
            <person name="Yuki M."/>
            <person name="Igarashi Y."/>
            <person name="Tanasupawat S."/>
        </authorList>
    </citation>
    <scope>NUCLEOTIDE SEQUENCE [LARGE SCALE GENOMIC DNA]</scope>
    <source>
        <strain evidence="5 6">CYP1-5</strain>
    </source>
</reference>
<evidence type="ECO:0000313" key="5">
    <source>
        <dbReference type="EMBL" id="TYK44381.1"/>
    </source>
</evidence>
<keyword evidence="3" id="KW-0804">Transcription</keyword>
<sequence>MRVIRFSTEEIAPQDRFACWQERGNKSLLPTLLTSDESSGFLGRAQRLALDGLYISALTHPSVRINRSAKLVRRSDPEVYHVNLVLTGEAALRQAGRETVFGAGQFALFDSSRPFEARRSGGSGAASGLIVEVPRRMLPIATDRADQLTAISFSTRAGLGGLFARWVIDVLRRADEFEPQDAPGLASVTADLLAAVLSPRLEAALPETAESQRRLLRLQISDYIQQHLGDPNLCPGVIAAVHQISVRRLHELFTDQEMTVAAWIRHQRLESCRRDLADPRFRPYPVRAIAERWGFRDGAHFNRAFRAAYGMPPGHYRRKALDDR</sequence>
<keyword evidence="1" id="KW-0805">Transcription regulation</keyword>
<dbReference type="SUPFAM" id="SSF46689">
    <property type="entry name" value="Homeodomain-like"/>
    <property type="match status" value="1"/>
</dbReference>
<dbReference type="PROSITE" id="PS01124">
    <property type="entry name" value="HTH_ARAC_FAMILY_2"/>
    <property type="match status" value="1"/>
</dbReference>
<dbReference type="GO" id="GO:0003700">
    <property type="term" value="F:DNA-binding transcription factor activity"/>
    <property type="evidence" value="ECO:0007669"/>
    <property type="project" value="InterPro"/>
</dbReference>
<dbReference type="InterPro" id="IPR009057">
    <property type="entry name" value="Homeodomain-like_sf"/>
</dbReference>
<dbReference type="Pfam" id="PF12833">
    <property type="entry name" value="HTH_18"/>
    <property type="match status" value="1"/>
</dbReference>
<comment type="caution">
    <text evidence="5">The sequence shown here is derived from an EMBL/GenBank/DDBJ whole genome shotgun (WGS) entry which is preliminary data.</text>
</comment>
<dbReference type="InterPro" id="IPR020449">
    <property type="entry name" value="Tscrpt_reg_AraC-type_HTH"/>
</dbReference>
<evidence type="ECO:0000256" key="3">
    <source>
        <dbReference type="ARBA" id="ARBA00023163"/>
    </source>
</evidence>
<dbReference type="RefSeq" id="WP_148766410.1">
    <property type="nucleotide sequence ID" value="NZ_VSRQ01000008.1"/>
</dbReference>
<dbReference type="AlphaFoldDB" id="A0A5D3F7V6"/>
<keyword evidence="2" id="KW-0238">DNA-binding</keyword>
<dbReference type="PRINTS" id="PR00032">
    <property type="entry name" value="HTHARAC"/>
</dbReference>
<gene>
    <name evidence="5" type="ORF">FXF68_33415</name>
</gene>
<keyword evidence="6" id="KW-1185">Reference proteome</keyword>
<dbReference type="EMBL" id="VSRQ01000008">
    <property type="protein sequence ID" value="TYK44381.1"/>
    <property type="molecule type" value="Genomic_DNA"/>
</dbReference>
<proteinExistence type="predicted"/>